<evidence type="ECO:0000313" key="15">
    <source>
        <dbReference type="Proteomes" id="UP001562425"/>
    </source>
</evidence>
<dbReference type="FunFam" id="2.40.30.10:FF:000014">
    <property type="entry name" value="Probable GTP-binding protein 1"/>
    <property type="match status" value="1"/>
</dbReference>
<keyword evidence="8" id="KW-0547">Nucleotide-binding</keyword>
<dbReference type="FunFam" id="1.10.287.600:FF:000002">
    <property type="entry name" value="Tubulin beta chain"/>
    <property type="match status" value="1"/>
</dbReference>
<dbReference type="GO" id="GO:0046872">
    <property type="term" value="F:metal ion binding"/>
    <property type="evidence" value="ECO:0007669"/>
    <property type="project" value="UniProtKB-KW"/>
</dbReference>
<dbReference type="InterPro" id="IPR000217">
    <property type="entry name" value="Tubulin"/>
</dbReference>
<evidence type="ECO:0000256" key="4">
    <source>
        <dbReference type="ARBA" id="ARBA00009636"/>
    </source>
</evidence>
<dbReference type="CDD" id="cd04165">
    <property type="entry name" value="GTPBP1_like"/>
    <property type="match status" value="1"/>
</dbReference>
<evidence type="ECO:0000256" key="6">
    <source>
        <dbReference type="ARBA" id="ARBA00022701"/>
    </source>
</evidence>
<dbReference type="CDD" id="cd02187">
    <property type="entry name" value="beta_tubulin"/>
    <property type="match status" value="1"/>
</dbReference>
<dbReference type="SUPFAM" id="SSF50447">
    <property type="entry name" value="Translation proteins"/>
    <property type="match status" value="1"/>
</dbReference>
<reference evidence="14 15" key="1">
    <citation type="submission" date="2024-05" db="EMBL/GenBank/DDBJ databases">
        <title>Culex pipiens pipiens assembly and annotation.</title>
        <authorList>
            <person name="Alout H."/>
            <person name="Durand T."/>
        </authorList>
    </citation>
    <scope>NUCLEOTIDE SEQUENCE [LARGE SCALE GENOMIC DNA]</scope>
    <source>
        <strain evidence="14">HA-2024</strain>
        <tissue evidence="14">Whole body</tissue>
    </source>
</reference>
<dbReference type="SUPFAM" id="SSF52490">
    <property type="entry name" value="Tubulin nucleotide-binding domain-like"/>
    <property type="match status" value="1"/>
</dbReference>
<dbReference type="InterPro" id="IPR036525">
    <property type="entry name" value="Tubulin/FtsZ_GTPase_sf"/>
</dbReference>
<evidence type="ECO:0000313" key="14">
    <source>
        <dbReference type="EMBL" id="KAL1394304.1"/>
    </source>
</evidence>
<dbReference type="Gene3D" id="3.40.50.300">
    <property type="entry name" value="P-loop containing nucleotide triphosphate hydrolases"/>
    <property type="match status" value="1"/>
</dbReference>
<name>A0ABD1D6V8_CULPP</name>
<comment type="caution">
    <text evidence="14">The sequence shown here is derived from an EMBL/GenBank/DDBJ whole genome shotgun (WGS) entry which is preliminary data.</text>
</comment>
<keyword evidence="5" id="KW-0963">Cytoplasm</keyword>
<dbReference type="SUPFAM" id="SSF50465">
    <property type="entry name" value="EF-Tu/eEF-1alpha/eIF2-gamma C-terminal domain"/>
    <property type="match status" value="1"/>
</dbReference>
<evidence type="ECO:0000256" key="7">
    <source>
        <dbReference type="ARBA" id="ARBA00022723"/>
    </source>
</evidence>
<evidence type="ECO:0000256" key="12">
    <source>
        <dbReference type="SAM" id="MobiDB-lite"/>
    </source>
</evidence>
<dbReference type="GO" id="GO:0005525">
    <property type="term" value="F:GTP binding"/>
    <property type="evidence" value="ECO:0007669"/>
    <property type="project" value="UniProtKB-KW"/>
</dbReference>
<keyword evidence="15" id="KW-1185">Reference proteome</keyword>
<organism evidence="14 15">
    <name type="scientific">Culex pipiens pipiens</name>
    <name type="common">Northern house mosquito</name>
    <dbReference type="NCBI Taxonomy" id="38569"/>
    <lineage>
        <taxon>Eukaryota</taxon>
        <taxon>Metazoa</taxon>
        <taxon>Ecdysozoa</taxon>
        <taxon>Arthropoda</taxon>
        <taxon>Hexapoda</taxon>
        <taxon>Insecta</taxon>
        <taxon>Pterygota</taxon>
        <taxon>Neoptera</taxon>
        <taxon>Endopterygota</taxon>
        <taxon>Diptera</taxon>
        <taxon>Nematocera</taxon>
        <taxon>Culicoidea</taxon>
        <taxon>Culicidae</taxon>
        <taxon>Culicinae</taxon>
        <taxon>Culicini</taxon>
        <taxon>Culex</taxon>
        <taxon>Culex</taxon>
    </lineage>
</organism>
<dbReference type="Proteomes" id="UP001562425">
    <property type="component" value="Unassembled WGS sequence"/>
</dbReference>
<dbReference type="SUPFAM" id="SSF52540">
    <property type="entry name" value="P-loop containing nucleoside triphosphate hydrolases"/>
    <property type="match status" value="1"/>
</dbReference>
<dbReference type="FunFam" id="3.40.50.300:FF:000091">
    <property type="entry name" value="Probable GTP-binding protein 1"/>
    <property type="match status" value="1"/>
</dbReference>
<keyword evidence="10" id="KW-0342">GTP-binding</keyword>
<keyword evidence="6" id="KW-0493">Microtubule</keyword>
<accession>A0ABD1D6V8</accession>
<comment type="subcellular location">
    <subcellularLocation>
        <location evidence="2">Cytoplasm</location>
        <location evidence="2">Cytoskeleton</location>
    </subcellularLocation>
</comment>
<evidence type="ECO:0000256" key="5">
    <source>
        <dbReference type="ARBA" id="ARBA00022490"/>
    </source>
</evidence>
<dbReference type="Pfam" id="PF00009">
    <property type="entry name" value="GTP_EFTU"/>
    <property type="match status" value="1"/>
</dbReference>
<dbReference type="InterPro" id="IPR018316">
    <property type="entry name" value="Tubulin/FtsZ_2-layer-sand-dom"/>
</dbReference>
<dbReference type="EMBL" id="JBEHCU010007666">
    <property type="protein sequence ID" value="KAL1394304.1"/>
    <property type="molecule type" value="Genomic_DNA"/>
</dbReference>
<evidence type="ECO:0000259" key="13">
    <source>
        <dbReference type="PROSITE" id="PS51722"/>
    </source>
</evidence>
<dbReference type="InterPro" id="IPR008280">
    <property type="entry name" value="Tub_FtsZ_C"/>
</dbReference>
<dbReference type="InterPro" id="IPR013838">
    <property type="entry name" value="Beta-tubulin_BS"/>
</dbReference>
<dbReference type="SMART" id="SM00864">
    <property type="entry name" value="Tubulin"/>
    <property type="match status" value="1"/>
</dbReference>
<dbReference type="Gene3D" id="3.40.50.1440">
    <property type="entry name" value="Tubulin/FtsZ, GTPase domain"/>
    <property type="match status" value="1"/>
</dbReference>
<dbReference type="InterPro" id="IPR003008">
    <property type="entry name" value="Tubulin_FtsZ_GTPase"/>
</dbReference>
<dbReference type="InterPro" id="IPR023123">
    <property type="entry name" value="Tubulin_C"/>
</dbReference>
<dbReference type="CDD" id="cd03694">
    <property type="entry name" value="GTPBP_II"/>
    <property type="match status" value="1"/>
</dbReference>
<dbReference type="SMART" id="SM00865">
    <property type="entry name" value="Tubulin_C"/>
    <property type="match status" value="1"/>
</dbReference>
<protein>
    <recommendedName>
        <fullName evidence="13">Tr-type G domain-containing protein</fullName>
    </recommendedName>
</protein>
<keyword evidence="9" id="KW-0460">Magnesium</keyword>
<dbReference type="InterPro" id="IPR000795">
    <property type="entry name" value="T_Tr_GTP-bd_dom"/>
</dbReference>
<dbReference type="InterPro" id="IPR009001">
    <property type="entry name" value="Transl_elong_EF1A/Init_IF2_C"/>
</dbReference>
<dbReference type="FunFam" id="3.40.50.1440:FF:000003">
    <property type="entry name" value="Tubulin beta chain"/>
    <property type="match status" value="1"/>
</dbReference>
<dbReference type="Gene3D" id="3.30.1330.20">
    <property type="entry name" value="Tubulin/FtsZ, C-terminal domain"/>
    <property type="match status" value="1"/>
</dbReference>
<dbReference type="Gene3D" id="2.40.30.10">
    <property type="entry name" value="Translation factors"/>
    <property type="match status" value="1"/>
</dbReference>
<dbReference type="InterPro" id="IPR035531">
    <property type="entry name" value="GTPBP1-like"/>
</dbReference>
<dbReference type="PROSITE" id="PS51722">
    <property type="entry name" value="G_TR_2"/>
    <property type="match status" value="1"/>
</dbReference>
<dbReference type="PRINTS" id="PR01161">
    <property type="entry name" value="TUBULIN"/>
</dbReference>
<gene>
    <name evidence="14" type="ORF">pipiens_012048</name>
</gene>
<dbReference type="InterPro" id="IPR002453">
    <property type="entry name" value="Beta_tubulin"/>
</dbReference>
<comment type="cofactor">
    <cofactor evidence="1">
        <name>Mg(2+)</name>
        <dbReference type="ChEBI" id="CHEBI:18420"/>
    </cofactor>
</comment>
<dbReference type="FunFam" id="3.30.1330.20:FF:000002">
    <property type="entry name" value="Tubulin beta chain"/>
    <property type="match status" value="1"/>
</dbReference>
<dbReference type="PROSITE" id="PS00228">
    <property type="entry name" value="TUBULIN_B_AUTOREG"/>
    <property type="match status" value="1"/>
</dbReference>
<evidence type="ECO:0000256" key="11">
    <source>
        <dbReference type="ARBA" id="ARBA00023212"/>
    </source>
</evidence>
<keyword evidence="7" id="KW-0479">Metal-binding</keyword>
<evidence type="ECO:0000256" key="10">
    <source>
        <dbReference type="ARBA" id="ARBA00023134"/>
    </source>
</evidence>
<evidence type="ECO:0000256" key="9">
    <source>
        <dbReference type="ARBA" id="ARBA00022842"/>
    </source>
</evidence>
<evidence type="ECO:0000256" key="8">
    <source>
        <dbReference type="ARBA" id="ARBA00022741"/>
    </source>
</evidence>
<dbReference type="InterPro" id="IPR037103">
    <property type="entry name" value="Tubulin/FtsZ-like_C"/>
</dbReference>
<dbReference type="PANTHER" id="PTHR11588">
    <property type="entry name" value="TUBULIN"/>
    <property type="match status" value="1"/>
</dbReference>
<dbReference type="Pfam" id="PF00091">
    <property type="entry name" value="Tubulin"/>
    <property type="match status" value="1"/>
</dbReference>
<evidence type="ECO:0000256" key="2">
    <source>
        <dbReference type="ARBA" id="ARBA00004245"/>
    </source>
</evidence>
<feature type="domain" description="Tr-type G" evidence="13">
    <location>
        <begin position="641"/>
        <end position="868"/>
    </location>
</feature>
<dbReference type="CDD" id="cd03708">
    <property type="entry name" value="GTPBP_III"/>
    <property type="match status" value="1"/>
</dbReference>
<dbReference type="Gene3D" id="1.10.287.600">
    <property type="entry name" value="Helix hairpin bin"/>
    <property type="match status" value="1"/>
</dbReference>
<comment type="similarity">
    <text evidence="4">Belongs to the tubulin family.</text>
</comment>
<dbReference type="InterPro" id="IPR027417">
    <property type="entry name" value="P-loop_NTPase"/>
</dbReference>
<keyword evidence="11" id="KW-0206">Cytoskeleton</keyword>
<dbReference type="AlphaFoldDB" id="A0ABD1D6V8"/>
<dbReference type="SUPFAM" id="SSF55307">
    <property type="entry name" value="Tubulin C-terminal domain-like"/>
    <property type="match status" value="1"/>
</dbReference>
<evidence type="ECO:0000256" key="3">
    <source>
        <dbReference type="ARBA" id="ARBA00007249"/>
    </source>
</evidence>
<feature type="region of interest" description="Disordered" evidence="12">
    <location>
        <begin position="451"/>
        <end position="482"/>
    </location>
</feature>
<dbReference type="PROSITE" id="PS00227">
    <property type="entry name" value="TUBULIN"/>
    <property type="match status" value="1"/>
</dbReference>
<sequence length="1070" mass="118877">MREIVHLQAGQCGNQIGSKFWEIISDEHGIDPTGHYHGDNDLQLERIDVYYTEVNGNKYVPRAVLVDLEPGTMDSVRQSPYGALFRPDNYVYGQSGAGNNWAKGHYTEGAELVDNVLDVIRKESEACDCLQGFQLAHSLGGGTGSGMGTLLISKIREEYPDRIMNTFSVVPSPKVSDTVVEPYNATLSIHQLVENTDETFCIDNEALYDICFRTLKLTSPTYGDLNHLVSVTMSGVTTCLRFPGQLNADLRKLAVNMVPFPRLHFFMPGFAPLTAKGSQQYRALTVPELTAQMFDSKNMMTACDPRHGRYLTCAAIFRGVMSMKEVDQQMFNVQSKNSSYFVEWIPNNVKVAVCDIAPRGLKMSATFIGNTTAIQEIFKRISEQFTAMFRRKAFLHWYTGEGMDEMEFTEAESNMNDLISEYQQYQEASVDDEKVTTIRAEMSSFFDLFDPTASSSSDGGGHSPGGKNSNSNNNNGEDDDDDMFLSYDEIMQKNNGNSSAAKQQPIPTTTLNHHRHQQYLQQYSPTIDFDLDILPPEPQLGNIEYKLKLINPSKQRFEHLVTQMKWRLREGNGEAIYEIGVSDSGQLHGLSEADMNCSLTCLNQMARKLDASTSVLRRKMLAAGRSVVEVLVRKIPDDQHNIEVRVAVLGGADAGKSTLLGVLTQGEYDNGRGRARLNMFRHMHEIQTGRTSCISHETLGFDQQGNVINYKYNEMMTAEEISDLSTKLVTFMDLAGHRRYLKTTVQALSGYAPHHALIVVGAGSQISNMTKEHLAIAGALDLSFSVVVTKVDLVPPDDVLYELKTLLTAVGYRKVPYLISNEDDVLNANAHQSQEQIVPIFCVSNVTGDGLDLLTKYLYVLSPGISNSEKERLEQEPTEFQIDEIFKVAEVGLVVGGLLCKGVITENVQLRIGPMADGTFHPVTVQSIHRNKAACRVVRAGQSASLSFYTESSLPPLRTGMVILPDYEEDENAYGSYFFQARVSVLFHATHINKGFQATIHIGSIRQTAVIEGIMGITGGIGTNQTASVLFRFVRHPEYVRPGMRILFREGATKGIGKVTQVFPLNAKMD</sequence>
<dbReference type="Pfam" id="PF03953">
    <property type="entry name" value="Tubulin_C"/>
    <property type="match status" value="1"/>
</dbReference>
<dbReference type="GO" id="GO:0005874">
    <property type="term" value="C:microtubule"/>
    <property type="evidence" value="ECO:0007669"/>
    <property type="project" value="UniProtKB-KW"/>
</dbReference>
<dbReference type="InterPro" id="IPR009000">
    <property type="entry name" value="Transl_B-barrel_sf"/>
</dbReference>
<proteinExistence type="inferred from homology"/>
<dbReference type="InterPro" id="IPR017975">
    <property type="entry name" value="Tubulin_CS"/>
</dbReference>
<feature type="compositionally biased region" description="Low complexity" evidence="12">
    <location>
        <begin position="465"/>
        <end position="475"/>
    </location>
</feature>
<dbReference type="PRINTS" id="PR01163">
    <property type="entry name" value="BETATUBULIN"/>
</dbReference>
<comment type="similarity">
    <text evidence="3">Belongs to the TRAFAC class translation factor GTPase superfamily. Classic translation factor GTPase family. EF-Tu/EF-1A subfamily.</text>
</comment>
<evidence type="ECO:0000256" key="1">
    <source>
        <dbReference type="ARBA" id="ARBA00001946"/>
    </source>
</evidence>